<comment type="subunit">
    <text evidence="3 11">Monomer.</text>
</comment>
<feature type="chain" id="PRO_5041481888" description="EndoU domain-containing protein" evidence="11">
    <location>
        <begin position="21"/>
        <end position="227"/>
    </location>
</feature>
<dbReference type="AlphaFoldDB" id="A0AA36G270"/>
<dbReference type="InterPro" id="IPR018998">
    <property type="entry name" value="EndoU_C"/>
</dbReference>
<keyword evidence="5 11" id="KW-0479">Metal-binding</keyword>
<dbReference type="SUPFAM" id="SSF142877">
    <property type="entry name" value="EndoU-like"/>
    <property type="match status" value="1"/>
</dbReference>
<name>A0AA36G270_9BILA</name>
<dbReference type="InterPro" id="IPR037227">
    <property type="entry name" value="EndoU-like"/>
</dbReference>
<dbReference type="GO" id="GO:0016829">
    <property type="term" value="F:lyase activity"/>
    <property type="evidence" value="ECO:0007669"/>
    <property type="project" value="UniProtKB-KW"/>
</dbReference>
<keyword evidence="6 11" id="KW-0255">Endonuclease</keyword>
<dbReference type="Pfam" id="PF09412">
    <property type="entry name" value="XendoU"/>
    <property type="match status" value="1"/>
</dbReference>
<feature type="signal peptide" evidence="11">
    <location>
        <begin position="1"/>
        <end position="20"/>
    </location>
</feature>
<evidence type="ECO:0000256" key="9">
    <source>
        <dbReference type="ARBA" id="ARBA00023211"/>
    </source>
</evidence>
<evidence type="ECO:0000313" key="14">
    <source>
        <dbReference type="Proteomes" id="UP001177023"/>
    </source>
</evidence>
<evidence type="ECO:0000256" key="3">
    <source>
        <dbReference type="ARBA" id="ARBA00011245"/>
    </source>
</evidence>
<dbReference type="GO" id="GO:0016787">
    <property type="term" value="F:hydrolase activity"/>
    <property type="evidence" value="ECO:0007669"/>
    <property type="project" value="UniProtKB-KW"/>
</dbReference>
<dbReference type="EMBL" id="CATQJA010002641">
    <property type="protein sequence ID" value="CAJ0575940.1"/>
    <property type="molecule type" value="Genomic_DNA"/>
</dbReference>
<evidence type="ECO:0000313" key="13">
    <source>
        <dbReference type="EMBL" id="CAJ0575940.1"/>
    </source>
</evidence>
<accession>A0AA36G270</accession>
<feature type="non-terminal residue" evidence="13">
    <location>
        <position position="1"/>
    </location>
</feature>
<dbReference type="PROSITE" id="PS51959">
    <property type="entry name" value="ENDOU"/>
    <property type="match status" value="1"/>
</dbReference>
<keyword evidence="14" id="KW-1185">Reference proteome</keyword>
<sequence length="227" mass="25206">MLLRLVLAIGLLAGTGYARAQPFQVLDTNSLLNQLFDADDNRAQDTQVTINYQNMASKAHPDHDNAPNPLFTLVDATLLSGPTYASFNNLVATFTIPDSDQDDPMTSARQAAASDFIEKISTTKAYTIAWTYLQDYGHVSQDPTVFKQQLSALWFTPYARGQATGSSGFESVFVGETQANSIIRGNNWLGFYLKEKDAAVDYHGWFTRNKVGLHTNVQVLIRWNTTK</sequence>
<keyword evidence="8 11" id="KW-0694">RNA-binding</keyword>
<feature type="domain" description="EndoU" evidence="12">
    <location>
        <begin position="24"/>
        <end position="227"/>
    </location>
</feature>
<organism evidence="13 14">
    <name type="scientific">Mesorhabditis spiculigera</name>
    <dbReference type="NCBI Taxonomy" id="96644"/>
    <lineage>
        <taxon>Eukaryota</taxon>
        <taxon>Metazoa</taxon>
        <taxon>Ecdysozoa</taxon>
        <taxon>Nematoda</taxon>
        <taxon>Chromadorea</taxon>
        <taxon>Rhabditida</taxon>
        <taxon>Rhabditina</taxon>
        <taxon>Rhabditomorpha</taxon>
        <taxon>Rhabditoidea</taxon>
        <taxon>Rhabditidae</taxon>
        <taxon>Mesorhabditinae</taxon>
        <taxon>Mesorhabditis</taxon>
    </lineage>
</organism>
<protein>
    <recommendedName>
        <fullName evidence="12">EndoU domain-containing protein</fullName>
    </recommendedName>
</protein>
<dbReference type="Proteomes" id="UP001177023">
    <property type="component" value="Unassembled WGS sequence"/>
</dbReference>
<keyword evidence="10" id="KW-0456">Lyase</keyword>
<gene>
    <name evidence="13" type="ORF">MSPICULIGERA_LOCUS14240</name>
</gene>
<keyword evidence="9 11" id="KW-0464">Manganese</keyword>
<reference evidence="13" key="1">
    <citation type="submission" date="2023-06" db="EMBL/GenBank/DDBJ databases">
        <authorList>
            <person name="Delattre M."/>
        </authorList>
    </citation>
    <scope>NUCLEOTIDE SEQUENCE</scope>
    <source>
        <strain evidence="13">AF72</strain>
    </source>
</reference>
<evidence type="ECO:0000256" key="11">
    <source>
        <dbReference type="RuleBase" id="RU367085"/>
    </source>
</evidence>
<evidence type="ECO:0000256" key="5">
    <source>
        <dbReference type="ARBA" id="ARBA00022723"/>
    </source>
</evidence>
<evidence type="ECO:0000259" key="12">
    <source>
        <dbReference type="PROSITE" id="PS51959"/>
    </source>
</evidence>
<comment type="caution">
    <text evidence="13">The sequence shown here is derived from an EMBL/GenBank/DDBJ whole genome shotgun (WGS) entry which is preliminary data.</text>
</comment>
<keyword evidence="7 11" id="KW-0378">Hydrolase</keyword>
<comment type="cofactor">
    <cofactor evidence="1 11">
        <name>Mn(2+)</name>
        <dbReference type="ChEBI" id="CHEBI:29035"/>
    </cofactor>
</comment>
<keyword evidence="4 11" id="KW-0540">Nuclease</keyword>
<evidence type="ECO:0000256" key="2">
    <source>
        <dbReference type="ARBA" id="ARBA00010168"/>
    </source>
</evidence>
<dbReference type="GO" id="GO:0004521">
    <property type="term" value="F:RNA endonuclease activity"/>
    <property type="evidence" value="ECO:0007669"/>
    <property type="project" value="UniProtKB-UniRule"/>
</dbReference>
<evidence type="ECO:0000256" key="4">
    <source>
        <dbReference type="ARBA" id="ARBA00022722"/>
    </source>
</evidence>
<dbReference type="GO" id="GO:0003723">
    <property type="term" value="F:RNA binding"/>
    <property type="evidence" value="ECO:0007669"/>
    <property type="project" value="UniProtKB-UniRule"/>
</dbReference>
<proteinExistence type="inferred from homology"/>
<evidence type="ECO:0000256" key="7">
    <source>
        <dbReference type="ARBA" id="ARBA00022801"/>
    </source>
</evidence>
<comment type="similarity">
    <text evidence="2 11">Belongs to the ENDOU family.</text>
</comment>
<evidence type="ECO:0000256" key="8">
    <source>
        <dbReference type="ARBA" id="ARBA00022884"/>
    </source>
</evidence>
<evidence type="ECO:0000256" key="1">
    <source>
        <dbReference type="ARBA" id="ARBA00001936"/>
    </source>
</evidence>
<keyword evidence="11" id="KW-0732">Signal</keyword>
<dbReference type="PANTHER" id="PTHR12439">
    <property type="entry name" value="PLACENTAL PROTEIN 11-RELATED"/>
    <property type="match status" value="1"/>
</dbReference>
<dbReference type="InterPro" id="IPR039787">
    <property type="entry name" value="ENDOU"/>
</dbReference>
<dbReference type="GO" id="GO:0046872">
    <property type="term" value="F:metal ion binding"/>
    <property type="evidence" value="ECO:0007669"/>
    <property type="project" value="UniProtKB-UniRule"/>
</dbReference>
<dbReference type="CDD" id="cd21159">
    <property type="entry name" value="XendoU"/>
    <property type="match status" value="1"/>
</dbReference>
<dbReference type="PANTHER" id="PTHR12439:SF11">
    <property type="entry name" value="URIDYLATE-SPECIFIC ENDORIBONUCLEASE"/>
    <property type="match status" value="1"/>
</dbReference>
<evidence type="ECO:0000256" key="6">
    <source>
        <dbReference type="ARBA" id="ARBA00022759"/>
    </source>
</evidence>
<evidence type="ECO:0000256" key="10">
    <source>
        <dbReference type="ARBA" id="ARBA00023239"/>
    </source>
</evidence>